<sequence length="722" mass="77857">MAISLAAGAVHAGPAGSTGVPAADVPQPQVESLDRFQAEQERLRKMLANRPKAYEDKVMDASVLPSMAEDDRPPDPDQTGFRGYVVETRMGTARSDSGLALRSATELGQRLEYRRETLNYGDFLVQLDWRDSQGAAGLGGGPLGYATEKSSARFTVRNLGFPITPSLFADTTVGDMSSEITDALTRAYRLSLGSGMVRGIGMRVFDGLSDLRVGFGARGNLAGGPYPGYERSQGSLAWAGYSRRLSGDTFAGLQVNQASGIPAYSAAGFTSLTDNVTSLAASVGYGSDLSLNSTGKGRLMYVRSQTSAPIADRANSAQGFFAEGGFRWWGLRHEMGAYSAEPNLRFGDLLLPADNRGAYWRMDGSSMRLTWGFGLSLEDQNPHRDPGRLAGRRLGLNANAQYRLNRDDTVGANVNLSRNRYDSGTNGLPDLGAGMRSVYASGYYQTRLAPGWGRSRLRLTLRRDEVLVTNGLPATGDEIEWEQDWIAGRYETQRPEFVTTLGLARDRSNGIPETRPTAGVVFRFWPEASWNIGGSLRYTARDSNLATSRGLSGTLDFEKVLQHGWRLGGTLVMNQATVNVASPVLGAPQVSRSNDKYASVYLRWEGSGGSSYQGAGLRGPGSAGGGSLDGIVYFDVNRDGEQQPGEGGVPNVEVILDGRYRVTTDRNGRFDFPLVGTGRHQLTLKLESVPLPWGAVQDRGVSVDVPLRGQATARIPVVRVGE</sequence>
<organism evidence="2 3">
    <name type="scientific">Variovorax terrae</name>
    <dbReference type="NCBI Taxonomy" id="2923278"/>
    <lineage>
        <taxon>Bacteria</taxon>
        <taxon>Pseudomonadati</taxon>
        <taxon>Pseudomonadota</taxon>
        <taxon>Betaproteobacteria</taxon>
        <taxon>Burkholderiales</taxon>
        <taxon>Comamonadaceae</taxon>
        <taxon>Variovorax</taxon>
    </lineage>
</organism>
<evidence type="ECO:0000313" key="3">
    <source>
        <dbReference type="Proteomes" id="UP001139447"/>
    </source>
</evidence>
<dbReference type="RefSeq" id="WP_243307717.1">
    <property type="nucleotide sequence ID" value="NZ_JALGBI010000002.1"/>
</dbReference>
<dbReference type="EMBL" id="JALGBI010000002">
    <property type="protein sequence ID" value="MCJ0764776.1"/>
    <property type="molecule type" value="Genomic_DNA"/>
</dbReference>
<proteinExistence type="predicted"/>
<dbReference type="InterPro" id="IPR013783">
    <property type="entry name" value="Ig-like_fold"/>
</dbReference>
<dbReference type="AlphaFoldDB" id="A0A9X1VVX4"/>
<comment type="caution">
    <text evidence="2">The sequence shown here is derived from an EMBL/GenBank/DDBJ whole genome shotgun (WGS) entry which is preliminary data.</text>
</comment>
<accession>A0A9X1VVX4</accession>
<protein>
    <recommendedName>
        <fullName evidence="4">SD-repeat containing protein B domain-containing protein</fullName>
    </recommendedName>
</protein>
<evidence type="ECO:0000256" key="1">
    <source>
        <dbReference type="SAM" id="MobiDB-lite"/>
    </source>
</evidence>
<keyword evidence="3" id="KW-1185">Reference proteome</keyword>
<dbReference type="Gene3D" id="2.60.40.10">
    <property type="entry name" value="Immunoglobulins"/>
    <property type="match status" value="1"/>
</dbReference>
<gene>
    <name evidence="2" type="ORF">MMF98_16285</name>
</gene>
<name>A0A9X1VVX4_9BURK</name>
<dbReference type="SUPFAM" id="SSF117074">
    <property type="entry name" value="Hypothetical protein PA1324"/>
    <property type="match status" value="1"/>
</dbReference>
<feature type="region of interest" description="Disordered" evidence="1">
    <location>
        <begin position="1"/>
        <end position="28"/>
    </location>
</feature>
<evidence type="ECO:0008006" key="4">
    <source>
        <dbReference type="Google" id="ProtNLM"/>
    </source>
</evidence>
<reference evidence="2" key="1">
    <citation type="submission" date="2022-03" db="EMBL/GenBank/DDBJ databases">
        <authorList>
            <person name="Woo C.Y."/>
        </authorList>
    </citation>
    <scope>NUCLEOTIDE SEQUENCE</scope>
    <source>
        <strain evidence="2">CYS-02</strain>
    </source>
</reference>
<dbReference type="Proteomes" id="UP001139447">
    <property type="component" value="Unassembled WGS sequence"/>
</dbReference>
<evidence type="ECO:0000313" key="2">
    <source>
        <dbReference type="EMBL" id="MCJ0764776.1"/>
    </source>
</evidence>